<proteinExistence type="predicted"/>
<sequence>MDNMLSKKIFGYHDLNTFKDIKYIKRLLPPKEYLLFQLYLQFA</sequence>
<accession>A0A212JLJ9</accession>
<gene>
    <name evidence="1" type="ORF">KL86CLO1_11324</name>
</gene>
<dbReference type="EMBL" id="FLUN01000001">
    <property type="protein sequence ID" value="SBW00304.1"/>
    <property type="molecule type" value="Genomic_DNA"/>
</dbReference>
<name>A0A212JLJ9_9FIRM</name>
<reference evidence="1" key="1">
    <citation type="submission" date="2016-04" db="EMBL/GenBank/DDBJ databases">
        <authorList>
            <person name="Evans L.H."/>
            <person name="Alamgir A."/>
            <person name="Owens N."/>
            <person name="Weber N.D."/>
            <person name="Virtaneva K."/>
            <person name="Barbian K."/>
            <person name="Babar A."/>
            <person name="Rosenke K."/>
        </authorList>
    </citation>
    <scope>NUCLEOTIDE SEQUENCE</scope>
    <source>
        <strain evidence="1">86</strain>
    </source>
</reference>
<evidence type="ECO:0000313" key="1">
    <source>
        <dbReference type="EMBL" id="SBW00304.1"/>
    </source>
</evidence>
<organism evidence="1">
    <name type="scientific">uncultured Eubacteriales bacterium</name>
    <dbReference type="NCBI Taxonomy" id="172733"/>
    <lineage>
        <taxon>Bacteria</taxon>
        <taxon>Bacillati</taxon>
        <taxon>Bacillota</taxon>
        <taxon>Clostridia</taxon>
        <taxon>Eubacteriales</taxon>
        <taxon>environmental samples</taxon>
    </lineage>
</organism>
<dbReference type="AlphaFoldDB" id="A0A212JLJ9"/>
<protein>
    <submittedName>
        <fullName evidence="1">Uncharacterized protein</fullName>
    </submittedName>
</protein>